<evidence type="ECO:0000313" key="3">
    <source>
        <dbReference type="Proteomes" id="UP001589833"/>
    </source>
</evidence>
<proteinExistence type="predicted"/>
<feature type="region of interest" description="Disordered" evidence="1">
    <location>
        <begin position="50"/>
        <end position="73"/>
    </location>
</feature>
<dbReference type="InterPro" id="IPR024255">
    <property type="entry name" value="GerPB"/>
</dbReference>
<sequence length="73" mass="7622">MNFHINQSITIHSLRVDGITNSSILQIGSAGMIKSLSNLYNTGGFTEPAPEAGEFEARPPLVPLAPPSGATSV</sequence>
<accession>A0ABV6NAB7</accession>
<comment type="caution">
    <text evidence="2">The sequence shown here is derived from an EMBL/GenBank/DDBJ whole genome shotgun (WGS) entry which is preliminary data.</text>
</comment>
<evidence type="ECO:0000256" key="1">
    <source>
        <dbReference type="SAM" id="MobiDB-lite"/>
    </source>
</evidence>
<evidence type="ECO:0000313" key="2">
    <source>
        <dbReference type="EMBL" id="MFC0557687.1"/>
    </source>
</evidence>
<gene>
    <name evidence="2" type="ORF">ACFFH4_01300</name>
</gene>
<dbReference type="RefSeq" id="WP_273842982.1">
    <property type="nucleotide sequence ID" value="NZ_JAQQWT010000006.1"/>
</dbReference>
<dbReference type="Proteomes" id="UP001589833">
    <property type="component" value="Unassembled WGS sequence"/>
</dbReference>
<dbReference type="Pfam" id="PF10803">
    <property type="entry name" value="GerPB"/>
    <property type="match status" value="1"/>
</dbReference>
<reference evidence="2 3" key="1">
    <citation type="submission" date="2024-09" db="EMBL/GenBank/DDBJ databases">
        <authorList>
            <person name="Sun Q."/>
            <person name="Mori K."/>
        </authorList>
    </citation>
    <scope>NUCLEOTIDE SEQUENCE [LARGE SCALE GENOMIC DNA]</scope>
    <source>
        <strain evidence="2 3">NCAIM B.02301</strain>
    </source>
</reference>
<keyword evidence="3" id="KW-1185">Reference proteome</keyword>
<protein>
    <submittedName>
        <fullName evidence="2">Spore germination protein GerPB</fullName>
    </submittedName>
</protein>
<name>A0ABV6NAB7_9BACI</name>
<dbReference type="EMBL" id="JBHLTR010000003">
    <property type="protein sequence ID" value="MFC0557687.1"/>
    <property type="molecule type" value="Genomic_DNA"/>
</dbReference>
<organism evidence="2 3">
    <name type="scientific">Halalkalibacter alkalisediminis</name>
    <dbReference type="NCBI Taxonomy" id="935616"/>
    <lineage>
        <taxon>Bacteria</taxon>
        <taxon>Bacillati</taxon>
        <taxon>Bacillota</taxon>
        <taxon>Bacilli</taxon>
        <taxon>Bacillales</taxon>
        <taxon>Bacillaceae</taxon>
        <taxon>Halalkalibacter</taxon>
    </lineage>
</organism>